<protein>
    <submittedName>
        <fullName evidence="2">Uncharacterized protein</fullName>
    </submittedName>
</protein>
<accession>A0ABC8UKQ3</accession>
<reference evidence="2 3" key="1">
    <citation type="submission" date="2024-02" db="EMBL/GenBank/DDBJ databases">
        <authorList>
            <person name="Vignale AGUSTIN F."/>
            <person name="Sosa J E."/>
            <person name="Modenutti C."/>
        </authorList>
    </citation>
    <scope>NUCLEOTIDE SEQUENCE [LARGE SCALE GENOMIC DNA]</scope>
</reference>
<dbReference type="EMBL" id="CAUOFW020008113">
    <property type="protein sequence ID" value="CAK9181645.1"/>
    <property type="molecule type" value="Genomic_DNA"/>
</dbReference>
<evidence type="ECO:0000313" key="2">
    <source>
        <dbReference type="EMBL" id="CAK9181645.1"/>
    </source>
</evidence>
<evidence type="ECO:0000256" key="1">
    <source>
        <dbReference type="SAM" id="MobiDB-lite"/>
    </source>
</evidence>
<proteinExistence type="predicted"/>
<feature type="region of interest" description="Disordered" evidence="1">
    <location>
        <begin position="1"/>
        <end position="52"/>
    </location>
</feature>
<dbReference type="AlphaFoldDB" id="A0ABC8UKQ3"/>
<keyword evidence="3" id="KW-1185">Reference proteome</keyword>
<sequence length="112" mass="12358">MVTLNGSDGSVHRDSRESSHNVSHGSHTHDTPYITHPSSLYGEKNSSHPNAASSTVAIKVKWWCSAQKKGQQWPKLTAGRKKKAKNLANPYKSILKCNKNPGYHRSAPAEPR</sequence>
<name>A0ABC8UKQ3_9AQUA</name>
<evidence type="ECO:0000313" key="3">
    <source>
        <dbReference type="Proteomes" id="UP001642360"/>
    </source>
</evidence>
<organism evidence="2 3">
    <name type="scientific">Ilex paraguariensis</name>
    <name type="common">yerba mate</name>
    <dbReference type="NCBI Taxonomy" id="185542"/>
    <lineage>
        <taxon>Eukaryota</taxon>
        <taxon>Viridiplantae</taxon>
        <taxon>Streptophyta</taxon>
        <taxon>Embryophyta</taxon>
        <taxon>Tracheophyta</taxon>
        <taxon>Spermatophyta</taxon>
        <taxon>Magnoliopsida</taxon>
        <taxon>eudicotyledons</taxon>
        <taxon>Gunneridae</taxon>
        <taxon>Pentapetalae</taxon>
        <taxon>asterids</taxon>
        <taxon>campanulids</taxon>
        <taxon>Aquifoliales</taxon>
        <taxon>Aquifoliaceae</taxon>
        <taxon>Ilex</taxon>
    </lineage>
</organism>
<gene>
    <name evidence="2" type="ORF">ILEXP_LOCUS51722</name>
</gene>
<dbReference type="Proteomes" id="UP001642360">
    <property type="component" value="Unassembled WGS sequence"/>
</dbReference>
<comment type="caution">
    <text evidence="2">The sequence shown here is derived from an EMBL/GenBank/DDBJ whole genome shotgun (WGS) entry which is preliminary data.</text>
</comment>
<feature type="compositionally biased region" description="Basic and acidic residues" evidence="1">
    <location>
        <begin position="10"/>
        <end position="19"/>
    </location>
</feature>